<dbReference type="AlphaFoldDB" id="A0AAV7PM45"/>
<feature type="region of interest" description="Disordered" evidence="1">
    <location>
        <begin position="75"/>
        <end position="95"/>
    </location>
</feature>
<gene>
    <name evidence="2" type="ORF">NDU88_006691</name>
</gene>
<sequence length="95" mass="10495">MAPTGRLFERTIDQRERAGGGLDGTKGWIPSSACDERGQLDADAPDLDEEQMHAILGDSPMVTPQTAEDVLQDKMQHGKRHKNCNGLNNQKNYDT</sequence>
<evidence type="ECO:0000256" key="1">
    <source>
        <dbReference type="SAM" id="MobiDB-lite"/>
    </source>
</evidence>
<protein>
    <submittedName>
        <fullName evidence="2">Uncharacterized protein</fullName>
    </submittedName>
</protein>
<reference evidence="2" key="1">
    <citation type="journal article" date="2022" name="bioRxiv">
        <title>Sequencing and chromosome-scale assembly of the giantPleurodeles waltlgenome.</title>
        <authorList>
            <person name="Brown T."/>
            <person name="Elewa A."/>
            <person name="Iarovenko S."/>
            <person name="Subramanian E."/>
            <person name="Araus A.J."/>
            <person name="Petzold A."/>
            <person name="Susuki M."/>
            <person name="Suzuki K.-i.T."/>
            <person name="Hayashi T."/>
            <person name="Toyoda A."/>
            <person name="Oliveira C."/>
            <person name="Osipova E."/>
            <person name="Leigh N.D."/>
            <person name="Simon A."/>
            <person name="Yun M.H."/>
        </authorList>
    </citation>
    <scope>NUCLEOTIDE SEQUENCE</scope>
    <source>
        <strain evidence="2">20211129_DDA</strain>
        <tissue evidence="2">Liver</tissue>
    </source>
</reference>
<proteinExistence type="predicted"/>
<organism evidence="2 3">
    <name type="scientific">Pleurodeles waltl</name>
    <name type="common">Iberian ribbed newt</name>
    <dbReference type="NCBI Taxonomy" id="8319"/>
    <lineage>
        <taxon>Eukaryota</taxon>
        <taxon>Metazoa</taxon>
        <taxon>Chordata</taxon>
        <taxon>Craniata</taxon>
        <taxon>Vertebrata</taxon>
        <taxon>Euteleostomi</taxon>
        <taxon>Amphibia</taxon>
        <taxon>Batrachia</taxon>
        <taxon>Caudata</taxon>
        <taxon>Salamandroidea</taxon>
        <taxon>Salamandridae</taxon>
        <taxon>Pleurodelinae</taxon>
        <taxon>Pleurodeles</taxon>
    </lineage>
</organism>
<evidence type="ECO:0000313" key="2">
    <source>
        <dbReference type="EMBL" id="KAJ1128312.1"/>
    </source>
</evidence>
<name>A0AAV7PM45_PLEWA</name>
<feature type="compositionally biased region" description="Basic and acidic residues" evidence="1">
    <location>
        <begin position="7"/>
        <end position="18"/>
    </location>
</feature>
<evidence type="ECO:0000313" key="3">
    <source>
        <dbReference type="Proteomes" id="UP001066276"/>
    </source>
</evidence>
<keyword evidence="3" id="KW-1185">Reference proteome</keyword>
<dbReference type="EMBL" id="JANPWB010000011">
    <property type="protein sequence ID" value="KAJ1128312.1"/>
    <property type="molecule type" value="Genomic_DNA"/>
</dbReference>
<feature type="region of interest" description="Disordered" evidence="1">
    <location>
        <begin position="1"/>
        <end position="37"/>
    </location>
</feature>
<comment type="caution">
    <text evidence="2">The sequence shown here is derived from an EMBL/GenBank/DDBJ whole genome shotgun (WGS) entry which is preliminary data.</text>
</comment>
<accession>A0AAV7PM45</accession>
<feature type="compositionally biased region" description="Polar residues" evidence="1">
    <location>
        <begin position="85"/>
        <end position="95"/>
    </location>
</feature>
<dbReference type="Proteomes" id="UP001066276">
    <property type="component" value="Chromosome 7"/>
</dbReference>